<dbReference type="Gene3D" id="3.40.50.720">
    <property type="entry name" value="NAD(P)-binding Rossmann-like Domain"/>
    <property type="match status" value="1"/>
</dbReference>
<comment type="caution">
    <text evidence="13">The sequence shown here is derived from an EMBL/GenBank/DDBJ whole genome shotgun (WGS) entry which is preliminary data.</text>
</comment>
<reference evidence="13 14" key="1">
    <citation type="submission" date="2016-02" db="EMBL/GenBank/DDBJ databases">
        <title>Genome sequencing of a beta-galactosidase producing bacteria Rhizobium sp. 59.</title>
        <authorList>
            <person name="Wang D."/>
            <person name="Kot W."/>
            <person name="Qin Y."/>
            <person name="Hansen L."/>
            <person name="Naqvi K."/>
            <person name="Rensing C."/>
        </authorList>
    </citation>
    <scope>NUCLEOTIDE SEQUENCE [LARGE SCALE GENOMIC DNA]</scope>
    <source>
        <strain evidence="13 14">59</strain>
    </source>
</reference>
<comment type="similarity">
    <text evidence="11">Belongs to the short-chain dehydrogenases/reductases (SDR) family.</text>
</comment>
<dbReference type="Proteomes" id="UP000182661">
    <property type="component" value="Unassembled WGS sequence"/>
</dbReference>
<evidence type="ECO:0000313" key="14">
    <source>
        <dbReference type="Proteomes" id="UP000182661"/>
    </source>
</evidence>
<comment type="pathway">
    <text evidence="2">Lipid metabolism; sphingolipid metabolism.</text>
</comment>
<comment type="subcellular location">
    <subcellularLocation>
        <location evidence="1">Endoplasmic reticulum</location>
    </subcellularLocation>
</comment>
<protein>
    <recommendedName>
        <fullName evidence="10">3-dehydrosphinganine reductase</fullName>
        <ecNumber evidence="10">1.1.1.102</ecNumber>
    </recommendedName>
</protein>
<evidence type="ECO:0000256" key="1">
    <source>
        <dbReference type="ARBA" id="ARBA00004240"/>
    </source>
</evidence>
<dbReference type="GO" id="GO:0006666">
    <property type="term" value="P:3-keto-sphinganine metabolic process"/>
    <property type="evidence" value="ECO:0007669"/>
    <property type="project" value="InterPro"/>
</dbReference>
<dbReference type="PANTHER" id="PTHR43550">
    <property type="entry name" value="3-KETODIHYDROSPHINGOSINE REDUCTASE"/>
    <property type="match status" value="1"/>
</dbReference>
<evidence type="ECO:0000256" key="5">
    <source>
        <dbReference type="ARBA" id="ARBA00022824"/>
    </source>
</evidence>
<keyword evidence="4" id="KW-0547">Nucleotide-binding</keyword>
<evidence type="ECO:0000256" key="7">
    <source>
        <dbReference type="ARBA" id="ARBA00022919"/>
    </source>
</evidence>
<dbReference type="OrthoDB" id="9781689at2"/>
<evidence type="ECO:0000256" key="8">
    <source>
        <dbReference type="ARBA" id="ARBA00023002"/>
    </source>
</evidence>
<dbReference type="GO" id="GO:0030148">
    <property type="term" value="P:sphingolipid biosynthetic process"/>
    <property type="evidence" value="ECO:0007669"/>
    <property type="project" value="InterPro"/>
</dbReference>
<dbReference type="Pfam" id="PF00106">
    <property type="entry name" value="adh_short"/>
    <property type="match status" value="1"/>
</dbReference>
<dbReference type="GO" id="GO:0016020">
    <property type="term" value="C:membrane"/>
    <property type="evidence" value="ECO:0007669"/>
    <property type="project" value="GOC"/>
</dbReference>
<comment type="pathway">
    <text evidence="3">Sphingolipid metabolism.</text>
</comment>
<dbReference type="RefSeq" id="WP_071831116.1">
    <property type="nucleotide sequence ID" value="NZ_LSRP01000002.1"/>
</dbReference>
<accession>A0A657LZ28</accession>
<gene>
    <name evidence="13" type="ORF">AX760_09330</name>
</gene>
<keyword evidence="5" id="KW-0256">Endoplasmic reticulum</keyword>
<evidence type="ECO:0000256" key="10">
    <source>
        <dbReference type="ARBA" id="ARBA00026112"/>
    </source>
</evidence>
<dbReference type="EC" id="1.1.1.102" evidence="10"/>
<dbReference type="EMBL" id="LSRP01000002">
    <property type="protein sequence ID" value="OJG01020.1"/>
    <property type="molecule type" value="Genomic_DNA"/>
</dbReference>
<dbReference type="FunFam" id="3.40.50.720:FF:000468">
    <property type="entry name" value="Short-chain dehydrogenase, putative"/>
    <property type="match status" value="1"/>
</dbReference>
<dbReference type="PANTHER" id="PTHR43550:SF3">
    <property type="entry name" value="3-KETODIHYDROSPHINGOSINE REDUCTASE"/>
    <property type="match status" value="1"/>
</dbReference>
<dbReference type="PRINTS" id="PR00080">
    <property type="entry name" value="SDRFAMILY"/>
</dbReference>
<organism evidence="13 14">
    <name type="scientific">Pararhizobium antarcticum</name>
    <dbReference type="NCBI Taxonomy" id="1798805"/>
    <lineage>
        <taxon>Bacteria</taxon>
        <taxon>Pseudomonadati</taxon>
        <taxon>Pseudomonadota</taxon>
        <taxon>Alphaproteobacteria</taxon>
        <taxon>Hyphomicrobiales</taxon>
        <taxon>Rhizobiaceae</taxon>
        <taxon>Rhizobium/Agrobacterium group</taxon>
        <taxon>Pararhizobium</taxon>
    </lineage>
</organism>
<dbReference type="PRINTS" id="PR00081">
    <property type="entry name" value="GDHRDH"/>
</dbReference>
<dbReference type="InterPro" id="IPR036291">
    <property type="entry name" value="NAD(P)-bd_dom_sf"/>
</dbReference>
<keyword evidence="14" id="KW-1185">Reference proteome</keyword>
<sequence length="269" mass="28679">MTHVIITGGSSGIGLAIGHIYAARGARISLIARTAATLDAARTAITAREGIDAAMIAVASADVAQEAQIRAAMHACEARFGPCDILVTAAGIVHPGPFDTLSSADFDQQMATNFQGSVYAVRAVYDSMCDRGSGRIMLVSSGAGLIGIYGYAAYCASKFALHGFAEALRSEARPRGVRVSVCFPPDTQTPQFDGEIALRPPEAAIIMGAVRPWSAETVANNIVRAIDRGRFDVFFGLSLHALGRFGSTLKPFLNWWFDRAIRSVRSIRR</sequence>
<proteinExistence type="inferred from homology"/>
<dbReference type="GO" id="GO:0000166">
    <property type="term" value="F:nucleotide binding"/>
    <property type="evidence" value="ECO:0007669"/>
    <property type="project" value="UniProtKB-KW"/>
</dbReference>
<dbReference type="SMART" id="SM00822">
    <property type="entry name" value="PKS_KR"/>
    <property type="match status" value="1"/>
</dbReference>
<feature type="domain" description="Ketoreductase" evidence="12">
    <location>
        <begin position="2"/>
        <end position="186"/>
    </location>
</feature>
<evidence type="ECO:0000259" key="12">
    <source>
        <dbReference type="SMART" id="SM00822"/>
    </source>
</evidence>
<evidence type="ECO:0000256" key="2">
    <source>
        <dbReference type="ARBA" id="ARBA00004760"/>
    </source>
</evidence>
<evidence type="ECO:0000256" key="6">
    <source>
        <dbReference type="ARBA" id="ARBA00022857"/>
    </source>
</evidence>
<dbReference type="InterPro" id="IPR020904">
    <property type="entry name" value="Sc_DH/Rdtase_CS"/>
</dbReference>
<evidence type="ECO:0000256" key="9">
    <source>
        <dbReference type="ARBA" id="ARBA00023098"/>
    </source>
</evidence>
<evidence type="ECO:0000256" key="4">
    <source>
        <dbReference type="ARBA" id="ARBA00022741"/>
    </source>
</evidence>
<dbReference type="GO" id="GO:0047560">
    <property type="term" value="F:3-dehydrosphinganine reductase activity"/>
    <property type="evidence" value="ECO:0007669"/>
    <property type="project" value="UniProtKB-EC"/>
</dbReference>
<keyword evidence="7" id="KW-0746">Sphingolipid metabolism</keyword>
<dbReference type="PROSITE" id="PS00061">
    <property type="entry name" value="ADH_SHORT"/>
    <property type="match status" value="1"/>
</dbReference>
<name>A0A657LZ28_9HYPH</name>
<keyword evidence="6" id="KW-0521">NADP</keyword>
<dbReference type="AlphaFoldDB" id="A0A657LZ28"/>
<keyword evidence="8" id="KW-0560">Oxidoreductase</keyword>
<evidence type="ECO:0000256" key="3">
    <source>
        <dbReference type="ARBA" id="ARBA00004991"/>
    </source>
</evidence>
<dbReference type="InterPro" id="IPR002347">
    <property type="entry name" value="SDR_fam"/>
</dbReference>
<dbReference type="SUPFAM" id="SSF51735">
    <property type="entry name" value="NAD(P)-binding Rossmann-fold domains"/>
    <property type="match status" value="1"/>
</dbReference>
<evidence type="ECO:0000313" key="13">
    <source>
        <dbReference type="EMBL" id="OJG01020.1"/>
    </source>
</evidence>
<dbReference type="InterPro" id="IPR057326">
    <property type="entry name" value="KR_dom"/>
</dbReference>
<dbReference type="InterPro" id="IPR045022">
    <property type="entry name" value="KDSR-like"/>
</dbReference>
<evidence type="ECO:0000256" key="11">
    <source>
        <dbReference type="RuleBase" id="RU000363"/>
    </source>
</evidence>
<dbReference type="CDD" id="cd08939">
    <property type="entry name" value="KDSR-like_SDR_c"/>
    <property type="match status" value="1"/>
</dbReference>
<keyword evidence="9" id="KW-0443">Lipid metabolism</keyword>